<keyword evidence="4 8" id="KW-0067">ATP-binding</keyword>
<name>A0ABV7EH68_9SPHN</name>
<keyword evidence="9" id="KW-1185">Reference proteome</keyword>
<dbReference type="RefSeq" id="WP_336918343.1">
    <property type="nucleotide sequence ID" value="NZ_JBANRN010000004.1"/>
</dbReference>
<evidence type="ECO:0000256" key="6">
    <source>
        <dbReference type="ARBA" id="ARBA00023136"/>
    </source>
</evidence>
<keyword evidence="6" id="KW-0472">Membrane</keyword>
<evidence type="ECO:0000256" key="3">
    <source>
        <dbReference type="ARBA" id="ARBA00022748"/>
    </source>
</evidence>
<protein>
    <submittedName>
        <fullName evidence="8">Heme ABC exporter ATP-binding protein CcmA</fullName>
    </submittedName>
</protein>
<evidence type="ECO:0000256" key="4">
    <source>
        <dbReference type="ARBA" id="ARBA00022840"/>
    </source>
</evidence>
<keyword evidence="5" id="KW-1278">Translocase</keyword>
<dbReference type="PROSITE" id="PS50893">
    <property type="entry name" value="ABC_TRANSPORTER_2"/>
    <property type="match status" value="1"/>
</dbReference>
<feature type="domain" description="ABC transporter" evidence="7">
    <location>
        <begin position="6"/>
        <end position="188"/>
    </location>
</feature>
<dbReference type="InterPro" id="IPR003439">
    <property type="entry name" value="ABC_transporter-like_ATP-bd"/>
</dbReference>
<dbReference type="PANTHER" id="PTHR43499">
    <property type="entry name" value="ABC TRANSPORTER I FAMILY MEMBER 1"/>
    <property type="match status" value="1"/>
</dbReference>
<dbReference type="InterPro" id="IPR027417">
    <property type="entry name" value="P-loop_NTPase"/>
</dbReference>
<accession>A0ABV7EH68</accession>
<organism evidence="8 9">
    <name type="scientific">Alteraurantiacibacter lauratis</name>
    <dbReference type="NCBI Taxonomy" id="2054627"/>
    <lineage>
        <taxon>Bacteria</taxon>
        <taxon>Pseudomonadati</taxon>
        <taxon>Pseudomonadota</taxon>
        <taxon>Alphaproteobacteria</taxon>
        <taxon>Sphingomonadales</taxon>
        <taxon>Erythrobacteraceae</taxon>
        <taxon>Alteraurantiacibacter</taxon>
    </lineage>
</organism>
<keyword evidence="1" id="KW-0813">Transport</keyword>
<dbReference type="SMART" id="SM00382">
    <property type="entry name" value="AAA"/>
    <property type="match status" value="1"/>
</dbReference>
<dbReference type="InterPro" id="IPR005895">
    <property type="entry name" value="ABC_transptr_haem_export_CcmA"/>
</dbReference>
<sequence length="191" mass="20223">MEACRITAANLACRRGDRVLFAGLSLELKGGQACHVAGPNGLGKSSLIRLLAGLARPFAGSVERVGMAGLLDERPALDEHQPLGPALAFWGKLDPASVPLEELGLADLLDVPVRYLSTGQRKRAALARLIGQAAPIWLLDEPLNGLDAAAVEMVQALVARHCENGGIALIASHQPFAIPGLMRLELQEFAR</sequence>
<dbReference type="EMBL" id="JBHRSU010000037">
    <property type="protein sequence ID" value="MFC3102053.1"/>
    <property type="molecule type" value="Genomic_DNA"/>
</dbReference>
<dbReference type="Gene3D" id="3.40.50.300">
    <property type="entry name" value="P-loop containing nucleotide triphosphate hydrolases"/>
    <property type="match status" value="1"/>
</dbReference>
<dbReference type="SUPFAM" id="SSF52540">
    <property type="entry name" value="P-loop containing nucleoside triphosphate hydrolases"/>
    <property type="match status" value="1"/>
</dbReference>
<dbReference type="InterPro" id="IPR003593">
    <property type="entry name" value="AAA+_ATPase"/>
</dbReference>
<comment type="caution">
    <text evidence="8">The sequence shown here is derived from an EMBL/GenBank/DDBJ whole genome shotgun (WGS) entry which is preliminary data.</text>
</comment>
<keyword evidence="2" id="KW-0547">Nucleotide-binding</keyword>
<evidence type="ECO:0000313" key="9">
    <source>
        <dbReference type="Proteomes" id="UP001595378"/>
    </source>
</evidence>
<evidence type="ECO:0000256" key="5">
    <source>
        <dbReference type="ARBA" id="ARBA00022967"/>
    </source>
</evidence>
<keyword evidence="3" id="KW-0201">Cytochrome c-type biogenesis</keyword>
<evidence type="ECO:0000256" key="1">
    <source>
        <dbReference type="ARBA" id="ARBA00022448"/>
    </source>
</evidence>
<dbReference type="Pfam" id="PF00005">
    <property type="entry name" value="ABC_tran"/>
    <property type="match status" value="1"/>
</dbReference>
<evidence type="ECO:0000313" key="8">
    <source>
        <dbReference type="EMBL" id="MFC3102053.1"/>
    </source>
</evidence>
<gene>
    <name evidence="8" type="primary">ccmA</name>
    <name evidence="8" type="ORF">ACFODK_14275</name>
</gene>
<dbReference type="NCBIfam" id="TIGR01189">
    <property type="entry name" value="ccmA"/>
    <property type="match status" value="1"/>
</dbReference>
<evidence type="ECO:0000259" key="7">
    <source>
        <dbReference type="PROSITE" id="PS50893"/>
    </source>
</evidence>
<dbReference type="GO" id="GO:0005524">
    <property type="term" value="F:ATP binding"/>
    <property type="evidence" value="ECO:0007669"/>
    <property type="project" value="UniProtKB-KW"/>
</dbReference>
<reference evidence="9" key="1">
    <citation type="journal article" date="2019" name="Int. J. Syst. Evol. Microbiol.">
        <title>The Global Catalogue of Microorganisms (GCM) 10K type strain sequencing project: providing services to taxonomists for standard genome sequencing and annotation.</title>
        <authorList>
            <consortium name="The Broad Institute Genomics Platform"/>
            <consortium name="The Broad Institute Genome Sequencing Center for Infectious Disease"/>
            <person name="Wu L."/>
            <person name="Ma J."/>
        </authorList>
    </citation>
    <scope>NUCLEOTIDE SEQUENCE [LARGE SCALE GENOMIC DNA]</scope>
    <source>
        <strain evidence="9">KCTC 52606</strain>
    </source>
</reference>
<dbReference type="PANTHER" id="PTHR43499:SF1">
    <property type="entry name" value="ABC TRANSPORTER I FAMILY MEMBER 1"/>
    <property type="match status" value="1"/>
</dbReference>
<evidence type="ECO:0000256" key="2">
    <source>
        <dbReference type="ARBA" id="ARBA00022741"/>
    </source>
</evidence>
<proteinExistence type="predicted"/>
<dbReference type="Proteomes" id="UP001595378">
    <property type="component" value="Unassembled WGS sequence"/>
</dbReference>